<evidence type="ECO:0000256" key="4">
    <source>
        <dbReference type="ARBA" id="ARBA00022771"/>
    </source>
</evidence>
<name>A0A182IV36_ANOAO</name>
<feature type="compositionally biased region" description="Basic and acidic residues" evidence="12">
    <location>
        <begin position="512"/>
        <end position="523"/>
    </location>
</feature>
<feature type="region of interest" description="Disordered" evidence="12">
    <location>
        <begin position="490"/>
        <end position="545"/>
    </location>
</feature>
<dbReference type="InterPro" id="IPR006612">
    <property type="entry name" value="THAP_Znf"/>
</dbReference>
<evidence type="ECO:0000256" key="7">
    <source>
        <dbReference type="ARBA" id="ARBA00023054"/>
    </source>
</evidence>
<dbReference type="AlphaFoldDB" id="A0A182IV36"/>
<evidence type="ECO:0000256" key="10">
    <source>
        <dbReference type="ARBA" id="ARBA00023242"/>
    </source>
</evidence>
<feature type="compositionally biased region" description="Polar residues" evidence="12">
    <location>
        <begin position="53"/>
        <end position="63"/>
    </location>
</feature>
<keyword evidence="6" id="KW-0805">Transcription regulation</keyword>
<dbReference type="VEuPathDB" id="VectorBase:AATE006044"/>
<evidence type="ECO:0000256" key="12">
    <source>
        <dbReference type="SAM" id="MobiDB-lite"/>
    </source>
</evidence>
<comment type="similarity">
    <text evidence="2">Belongs to the THAP1 family.</text>
</comment>
<dbReference type="STRING" id="41427.A0A182IV36"/>
<comment type="subcellular location">
    <subcellularLocation>
        <location evidence="1">Nucleus</location>
        <location evidence="1">Nucleoplasm</location>
    </subcellularLocation>
</comment>
<reference evidence="13" key="1">
    <citation type="submission" date="2022-08" db="UniProtKB">
        <authorList>
            <consortium name="EnsemblMetazoa"/>
        </authorList>
    </citation>
    <scope>IDENTIFICATION</scope>
    <source>
        <strain evidence="13">EBRO</strain>
    </source>
</reference>
<dbReference type="GO" id="GO:0005654">
    <property type="term" value="C:nucleoplasm"/>
    <property type="evidence" value="ECO:0007669"/>
    <property type="project" value="UniProtKB-SubCell"/>
</dbReference>
<feature type="compositionally biased region" description="Polar residues" evidence="12">
    <location>
        <begin position="291"/>
        <end position="301"/>
    </location>
</feature>
<evidence type="ECO:0000256" key="8">
    <source>
        <dbReference type="ARBA" id="ARBA00023125"/>
    </source>
</evidence>
<feature type="compositionally biased region" description="Basic residues" evidence="12">
    <location>
        <begin position="111"/>
        <end position="126"/>
    </location>
</feature>
<evidence type="ECO:0000256" key="9">
    <source>
        <dbReference type="ARBA" id="ARBA00023163"/>
    </source>
</evidence>
<keyword evidence="11" id="KW-0131">Cell cycle</keyword>
<keyword evidence="9" id="KW-0804">Transcription</keyword>
<keyword evidence="5" id="KW-0862">Zinc</keyword>
<dbReference type="PANTHER" id="PTHR46600:SF1">
    <property type="entry name" value="THAP DOMAIN-CONTAINING PROTEIN 1"/>
    <property type="match status" value="1"/>
</dbReference>
<feature type="compositionally biased region" description="Gly residues" evidence="12">
    <location>
        <begin position="307"/>
        <end position="318"/>
    </location>
</feature>
<keyword evidence="3" id="KW-0479">Metal-binding</keyword>
<dbReference type="EnsemblMetazoa" id="AATE006044-RA">
    <property type="protein sequence ID" value="AATE006044-PA.1"/>
    <property type="gene ID" value="AATE006044"/>
</dbReference>
<evidence type="ECO:0000256" key="6">
    <source>
        <dbReference type="ARBA" id="ARBA00023015"/>
    </source>
</evidence>
<feature type="region of interest" description="Disordered" evidence="12">
    <location>
        <begin position="279"/>
        <end position="321"/>
    </location>
</feature>
<feature type="region of interest" description="Disordered" evidence="12">
    <location>
        <begin position="93"/>
        <end position="139"/>
    </location>
</feature>
<organism evidence="13">
    <name type="scientific">Anopheles atroparvus</name>
    <name type="common">European mosquito</name>
    <dbReference type="NCBI Taxonomy" id="41427"/>
    <lineage>
        <taxon>Eukaryota</taxon>
        <taxon>Metazoa</taxon>
        <taxon>Ecdysozoa</taxon>
        <taxon>Arthropoda</taxon>
        <taxon>Hexapoda</taxon>
        <taxon>Insecta</taxon>
        <taxon>Pterygota</taxon>
        <taxon>Neoptera</taxon>
        <taxon>Endopterygota</taxon>
        <taxon>Diptera</taxon>
        <taxon>Nematocera</taxon>
        <taxon>Culicoidea</taxon>
        <taxon>Culicidae</taxon>
        <taxon>Anophelinae</taxon>
        <taxon>Anopheles</taxon>
    </lineage>
</organism>
<sequence length="652" mass="69085">MGKISGSHCLVLGCRNRQLLNQTNTRSYFRFPRDAELPSCVPLAYPTNASCPFPSTTVSSSSKPEFLERQTPRHGFHSRGSVYYSLVSDQQARQPIYPNGDPGNQPTDHHQPKKKKKDRKKGRLGSRRGPGSQRTMGAGCGQVSLAAGCPGPHGYPAGELTLQPAALSGNAPSLDGRQLLVGGCKKWVDFCSRPELYKKYDENGPEYLYKSSRICSDHFQPTDFNNPNLFSQGPEDRMMWDHRVNHKNRVEREGTIRTIAKIVASSGSRRMGGMRGLAVQGQSGLKKGSIPTVNPATNETKANNGTGAVGGGGSGSSNGAGSPIDDKLLSAVAMSPNLSLIMAAAVAAAQQNHQQQQQQLLQANSALTATYLKRTVAAMSGSGNSSTPNSATTTTTTTSTPGSGGSSSAKRSRAVPPLATPTGALANLIQRQQQIKEQQRKAAALAASGLGNGQVSISAVSGSRTSAANASRAGPISLVTSKKAAAASINNNNNNVSNHNHNHSGGGATGKQNHESNHHDHNEYGVNDVDMTGGETSEGDSSYQNSADEDYAYHQKQKVAKVEAVIPPSLKSQLTVTPATINNNTIIHSSSSTNGGGAGSSPTNGGTINYKEQYEQTLKELFACRKIVKNQNKAIKQLQGEIDFLNQLLKEK</sequence>
<feature type="region of interest" description="Disordered" evidence="12">
    <location>
        <begin position="53"/>
        <end position="74"/>
    </location>
</feature>
<feature type="compositionally biased region" description="Low complexity" evidence="12">
    <location>
        <begin position="380"/>
        <end position="401"/>
    </location>
</feature>
<dbReference type="SMART" id="SM00980">
    <property type="entry name" value="THAP"/>
    <property type="match status" value="1"/>
</dbReference>
<evidence type="ECO:0000256" key="11">
    <source>
        <dbReference type="ARBA" id="ARBA00023306"/>
    </source>
</evidence>
<feature type="region of interest" description="Disordered" evidence="12">
    <location>
        <begin position="379"/>
        <end position="419"/>
    </location>
</feature>
<evidence type="ECO:0000313" key="13">
    <source>
        <dbReference type="EnsemblMetazoa" id="AATE006044-PA.1"/>
    </source>
</evidence>
<feature type="compositionally biased region" description="Low complexity" evidence="12">
    <location>
        <begin position="490"/>
        <end position="499"/>
    </location>
</feature>
<feature type="region of interest" description="Disordered" evidence="12">
    <location>
        <begin position="587"/>
        <end position="608"/>
    </location>
</feature>
<dbReference type="InterPro" id="IPR026516">
    <property type="entry name" value="THAP1/10"/>
</dbReference>
<proteinExistence type="inferred from homology"/>
<evidence type="ECO:0000256" key="3">
    <source>
        <dbReference type="ARBA" id="ARBA00022723"/>
    </source>
</evidence>
<accession>A0A182IV36</accession>
<dbReference type="GO" id="GO:0008270">
    <property type="term" value="F:zinc ion binding"/>
    <property type="evidence" value="ECO:0007669"/>
    <property type="project" value="UniProtKB-KW"/>
</dbReference>
<evidence type="ECO:0000256" key="5">
    <source>
        <dbReference type="ARBA" id="ARBA00022833"/>
    </source>
</evidence>
<keyword evidence="7" id="KW-0175">Coiled coil</keyword>
<keyword evidence="4" id="KW-0863">Zinc-finger</keyword>
<keyword evidence="10" id="KW-0539">Nucleus</keyword>
<evidence type="ECO:0000256" key="2">
    <source>
        <dbReference type="ARBA" id="ARBA00006177"/>
    </source>
</evidence>
<dbReference type="GO" id="GO:0043565">
    <property type="term" value="F:sequence-specific DNA binding"/>
    <property type="evidence" value="ECO:0007669"/>
    <property type="project" value="InterPro"/>
</dbReference>
<keyword evidence="8" id="KW-0238">DNA-binding</keyword>
<protein>
    <submittedName>
        <fullName evidence="13">Uncharacterized protein</fullName>
    </submittedName>
</protein>
<dbReference type="PANTHER" id="PTHR46600">
    <property type="entry name" value="THAP DOMAIN-CONTAINING"/>
    <property type="match status" value="1"/>
</dbReference>
<evidence type="ECO:0000256" key="1">
    <source>
        <dbReference type="ARBA" id="ARBA00004642"/>
    </source>
</evidence>